<dbReference type="InterPro" id="IPR011333">
    <property type="entry name" value="SKP1/BTB/POZ_sf"/>
</dbReference>
<gene>
    <name evidence="2" type="ORF">AWRI4233_LOCUS2056</name>
</gene>
<dbReference type="InterPro" id="IPR000210">
    <property type="entry name" value="BTB/POZ_dom"/>
</dbReference>
<dbReference type="CDD" id="cd18186">
    <property type="entry name" value="BTB_POZ_ZBTB_KLHL-like"/>
    <property type="match status" value="1"/>
</dbReference>
<dbReference type="EMBL" id="CAIJEO010000003">
    <property type="protein sequence ID" value="CAD0089078.1"/>
    <property type="molecule type" value="Genomic_DNA"/>
</dbReference>
<comment type="caution">
    <text evidence="2">The sequence shown here is derived from an EMBL/GenBank/DDBJ whole genome shotgun (WGS) entry which is preliminary data.</text>
</comment>
<organism evidence="2 3">
    <name type="scientific">Aureobasidium mustum</name>
    <dbReference type="NCBI Taxonomy" id="2773714"/>
    <lineage>
        <taxon>Eukaryota</taxon>
        <taxon>Fungi</taxon>
        <taxon>Dikarya</taxon>
        <taxon>Ascomycota</taxon>
        <taxon>Pezizomycotina</taxon>
        <taxon>Dothideomycetes</taxon>
        <taxon>Dothideomycetidae</taxon>
        <taxon>Dothideales</taxon>
        <taxon>Saccotheciaceae</taxon>
        <taxon>Aureobasidium</taxon>
    </lineage>
</organism>
<dbReference type="PROSITE" id="PS50097">
    <property type="entry name" value="BTB"/>
    <property type="match status" value="1"/>
</dbReference>
<dbReference type="OrthoDB" id="3854647at2759"/>
<evidence type="ECO:0000313" key="3">
    <source>
        <dbReference type="Proteomes" id="UP000714618"/>
    </source>
</evidence>
<proteinExistence type="predicted"/>
<sequence length="239" mass="27776">MAEQLGVFEPDTLDPSYLDLCKRSTCGEYVSEIFYNHQASSDIVLSFHPDLQIHAHKAVIERASSVFRAAFSGNRSNPTTNQYTIKGFDADVVVTMIKHIYGFELCGVEGHTADEKTKFLLDVYMIGEEYRITSLQMKVIGKIKALLKELYDLKDDDEPLRRSIEAIITLHETYKLRDWRPKRDWESRTLLETTARFCTKWQPRCVEDICTPPEDNTKKPLRRYRKFMAELKKAYEGFS</sequence>
<feature type="domain" description="BTB" evidence="1">
    <location>
        <begin position="41"/>
        <end position="101"/>
    </location>
</feature>
<protein>
    <recommendedName>
        <fullName evidence="1">BTB domain-containing protein</fullName>
    </recommendedName>
</protein>
<dbReference type="SUPFAM" id="SSF54695">
    <property type="entry name" value="POZ domain"/>
    <property type="match status" value="1"/>
</dbReference>
<name>A0A9N8JPK1_9PEZI</name>
<dbReference type="SMART" id="SM00225">
    <property type="entry name" value="BTB"/>
    <property type="match status" value="1"/>
</dbReference>
<accession>A0A9N8JPK1</accession>
<dbReference type="AlphaFoldDB" id="A0A9N8JPK1"/>
<keyword evidence="3" id="KW-1185">Reference proteome</keyword>
<evidence type="ECO:0000313" key="2">
    <source>
        <dbReference type="EMBL" id="CAD0089078.1"/>
    </source>
</evidence>
<dbReference type="Gene3D" id="3.30.710.10">
    <property type="entry name" value="Potassium Channel Kv1.1, Chain A"/>
    <property type="match status" value="1"/>
</dbReference>
<dbReference type="Proteomes" id="UP000714618">
    <property type="component" value="Unassembled WGS sequence"/>
</dbReference>
<dbReference type="Pfam" id="PF00651">
    <property type="entry name" value="BTB"/>
    <property type="match status" value="1"/>
</dbReference>
<reference evidence="2" key="1">
    <citation type="submission" date="2020-06" db="EMBL/GenBank/DDBJ databases">
        <authorList>
            <person name="Onetto C."/>
        </authorList>
    </citation>
    <scope>NUCLEOTIDE SEQUENCE</scope>
</reference>
<evidence type="ECO:0000259" key="1">
    <source>
        <dbReference type="PROSITE" id="PS50097"/>
    </source>
</evidence>